<evidence type="ECO:0000313" key="3">
    <source>
        <dbReference type="EMBL" id="QBF83396.1"/>
    </source>
</evidence>
<proteinExistence type="predicted"/>
<sequence length="189" mass="20786">MKSRQDVERGFTLIELVVVIIILAVIAVIAAPKFLDVKRDAEISRAKAVAAAYQQSVSFVHTRWQMLGINTFTNDLPGFGNDDFDVNANGYPLGIDKGNPMGNPDNVGRGQQGCIDLWNNLLTDPPSVSRNDDGSDYQSYRHQDDNSNSGHASQCTYVLRTLGETRGRRNAEIKIQYDSVGGTAKLIIQ</sequence>
<keyword evidence="2" id="KW-0812">Transmembrane</keyword>
<organism evidence="3 4">
    <name type="scientific">Shewanella maritima</name>
    <dbReference type="NCBI Taxonomy" id="2520507"/>
    <lineage>
        <taxon>Bacteria</taxon>
        <taxon>Pseudomonadati</taxon>
        <taxon>Pseudomonadota</taxon>
        <taxon>Gammaproteobacteria</taxon>
        <taxon>Alteromonadales</taxon>
        <taxon>Shewanellaceae</taxon>
        <taxon>Shewanella</taxon>
    </lineage>
</organism>
<dbReference type="NCBIfam" id="TIGR02532">
    <property type="entry name" value="IV_pilin_GFxxxE"/>
    <property type="match status" value="1"/>
</dbReference>
<dbReference type="AlphaFoldDB" id="A0A411PII1"/>
<dbReference type="InterPro" id="IPR045584">
    <property type="entry name" value="Pilin-like"/>
</dbReference>
<evidence type="ECO:0000256" key="2">
    <source>
        <dbReference type="SAM" id="Phobius"/>
    </source>
</evidence>
<keyword evidence="2" id="KW-0472">Membrane</keyword>
<dbReference type="PROSITE" id="PS00409">
    <property type="entry name" value="PROKAR_NTER_METHYL"/>
    <property type="match status" value="1"/>
</dbReference>
<dbReference type="SUPFAM" id="SSF54523">
    <property type="entry name" value="Pili subunits"/>
    <property type="match status" value="1"/>
</dbReference>
<name>A0A411PII1_9GAMM</name>
<dbReference type="Pfam" id="PF07963">
    <property type="entry name" value="N_methyl"/>
    <property type="match status" value="1"/>
</dbReference>
<dbReference type="KEGG" id="smai:EXU30_12325"/>
<feature type="region of interest" description="Disordered" evidence="1">
    <location>
        <begin position="126"/>
        <end position="152"/>
    </location>
</feature>
<gene>
    <name evidence="3" type="ORF">EXU30_12325</name>
</gene>
<dbReference type="OrthoDB" id="6197717at2"/>
<reference evidence="3 4" key="1">
    <citation type="submission" date="2019-02" db="EMBL/GenBank/DDBJ databases">
        <title>Shewanella sp. D4-2 isolated from Dokdo Island.</title>
        <authorList>
            <person name="Baek K."/>
        </authorList>
    </citation>
    <scope>NUCLEOTIDE SEQUENCE [LARGE SCALE GENOMIC DNA]</scope>
    <source>
        <strain evidence="3 4">D4-2</strain>
    </source>
</reference>
<dbReference type="EMBL" id="CP036200">
    <property type="protein sequence ID" value="QBF83396.1"/>
    <property type="molecule type" value="Genomic_DNA"/>
</dbReference>
<dbReference type="Proteomes" id="UP000291106">
    <property type="component" value="Chromosome"/>
</dbReference>
<dbReference type="InterPro" id="IPR012902">
    <property type="entry name" value="N_methyl_site"/>
</dbReference>
<keyword evidence="2" id="KW-1133">Transmembrane helix</keyword>
<dbReference type="RefSeq" id="WP_130600463.1">
    <property type="nucleotide sequence ID" value="NZ_CP036200.1"/>
</dbReference>
<keyword evidence="4" id="KW-1185">Reference proteome</keyword>
<evidence type="ECO:0000256" key="1">
    <source>
        <dbReference type="SAM" id="MobiDB-lite"/>
    </source>
</evidence>
<protein>
    <submittedName>
        <fullName evidence="3">Prepilin-type N-terminal cleavage/methylation domain-containing protein</fullName>
    </submittedName>
</protein>
<feature type="transmembrane region" description="Helical" evidence="2">
    <location>
        <begin position="12"/>
        <end position="35"/>
    </location>
</feature>
<accession>A0A411PII1</accession>
<dbReference type="Gene3D" id="3.30.700.10">
    <property type="entry name" value="Glycoprotein, Type 4 Pilin"/>
    <property type="match status" value="1"/>
</dbReference>
<evidence type="ECO:0000313" key="4">
    <source>
        <dbReference type="Proteomes" id="UP000291106"/>
    </source>
</evidence>